<evidence type="ECO:0000313" key="3">
    <source>
        <dbReference type="Proteomes" id="UP001558652"/>
    </source>
</evidence>
<keyword evidence="1" id="KW-0269">Exonuclease</keyword>
<comment type="subcellular location">
    <subcellularLocation>
        <location evidence="1">Mitochondrion</location>
    </subcellularLocation>
</comment>
<reference evidence="2 3" key="1">
    <citation type="submission" date="2024-07" db="EMBL/GenBank/DDBJ databases">
        <title>Chromosome-level genome assembly of the water stick insect Ranatra chinensis (Heteroptera: Nepidae).</title>
        <authorList>
            <person name="Liu X."/>
        </authorList>
    </citation>
    <scope>NUCLEOTIDE SEQUENCE [LARGE SCALE GENOMIC DNA]</scope>
    <source>
        <strain evidence="2">Cailab_2021Rc</strain>
        <tissue evidence="2">Muscle</tissue>
    </source>
</reference>
<dbReference type="GO" id="GO:0005739">
    <property type="term" value="C:mitochondrion"/>
    <property type="evidence" value="ECO:0007669"/>
    <property type="project" value="UniProtKB-SubCell"/>
</dbReference>
<keyword evidence="1" id="KW-0496">Mitochondrion</keyword>
<dbReference type="AlphaFoldDB" id="A0ABD0YRG1"/>
<feature type="active site" evidence="1">
    <location>
        <position position="112"/>
    </location>
</feature>
<keyword evidence="1" id="KW-0540">Nuclease</keyword>
<dbReference type="GO" id="GO:0008297">
    <property type="term" value="F:single-stranded DNA exodeoxyribonuclease activity"/>
    <property type="evidence" value="ECO:0007669"/>
    <property type="project" value="UniProtKB-UniRule"/>
</dbReference>
<dbReference type="PANTHER" id="PTHR31340">
    <property type="entry name" value="MITOCHONDRIAL GENOME MAINTENANCE EXONUCLEASE 1"/>
    <property type="match status" value="1"/>
</dbReference>
<protein>
    <recommendedName>
        <fullName evidence="1">Mitochondrial genome maintenance exonuclease 1</fullName>
        <ecNumber evidence="1">3.1.-.-</ecNumber>
    </recommendedName>
</protein>
<dbReference type="EMBL" id="JBFDAA010000003">
    <property type="protein sequence ID" value="KAL1138351.1"/>
    <property type="molecule type" value="Genomic_DNA"/>
</dbReference>
<dbReference type="EC" id="3.1.-.-" evidence="1"/>
<keyword evidence="1" id="KW-0378">Hydrolase</keyword>
<comment type="caution">
    <text evidence="2">The sequence shown here is derived from an EMBL/GenBank/DDBJ whole genome shotgun (WGS) entry which is preliminary data.</text>
</comment>
<proteinExistence type="inferred from homology"/>
<dbReference type="HAMAP" id="MF_03030">
    <property type="entry name" value="MGME1"/>
    <property type="match status" value="1"/>
</dbReference>
<name>A0ABD0YRG1_9HEMI</name>
<evidence type="ECO:0000256" key="1">
    <source>
        <dbReference type="HAMAP-Rule" id="MF_03030"/>
    </source>
</evidence>
<dbReference type="PANTHER" id="PTHR31340:SF3">
    <property type="entry name" value="MITOCHONDRIAL GENOME MAINTENANCE EXONUCLEASE 1"/>
    <property type="match status" value="1"/>
</dbReference>
<feature type="active site" evidence="1">
    <location>
        <position position="97"/>
    </location>
</feature>
<organism evidence="2 3">
    <name type="scientific">Ranatra chinensis</name>
    <dbReference type="NCBI Taxonomy" id="642074"/>
    <lineage>
        <taxon>Eukaryota</taxon>
        <taxon>Metazoa</taxon>
        <taxon>Ecdysozoa</taxon>
        <taxon>Arthropoda</taxon>
        <taxon>Hexapoda</taxon>
        <taxon>Insecta</taxon>
        <taxon>Pterygota</taxon>
        <taxon>Neoptera</taxon>
        <taxon>Paraneoptera</taxon>
        <taxon>Hemiptera</taxon>
        <taxon>Heteroptera</taxon>
        <taxon>Panheteroptera</taxon>
        <taxon>Nepomorpha</taxon>
        <taxon>Nepidae</taxon>
        <taxon>Ranatrinae</taxon>
        <taxon>Ranatra</taxon>
    </lineage>
</organism>
<dbReference type="GO" id="GO:0043504">
    <property type="term" value="P:mitochondrial DNA repair"/>
    <property type="evidence" value="ECO:0007669"/>
    <property type="project" value="UniProtKB-UniRule"/>
</dbReference>
<accession>A0ABD0YRG1</accession>
<dbReference type="Proteomes" id="UP001558652">
    <property type="component" value="Unassembled WGS sequence"/>
</dbReference>
<keyword evidence="3" id="KW-1185">Reference proteome</keyword>
<sequence>MPDGSKAALNRWRLNMISKLGEEGFKEFYLDQLTKGKEFHKTLEKQLSGQAIPPGSISMSTNECLKSIDWVLRQLSEISVVESRVVHSKLGYRGVLDCVAKFRNKPVLIEWKRSDKPKPLLQSTYDAPIQLSAYVGAFNFDTNYNFQIEGGLVVVAYSNGANADIFHITLEQCNQYWKLWLARLKQYISKTAI</sequence>
<dbReference type="InterPro" id="IPR011604">
    <property type="entry name" value="PDDEXK-like_dom_sf"/>
</dbReference>
<comment type="similarity">
    <text evidence="1">Belongs to the MGME1 family.</text>
</comment>
<dbReference type="Gene3D" id="3.90.320.10">
    <property type="match status" value="1"/>
</dbReference>
<comment type="function">
    <text evidence="1">Metal-dependent single-stranded DNA (ssDNA) exonuclease involved in mitochondrial genome maintenance.</text>
</comment>
<evidence type="ECO:0000313" key="2">
    <source>
        <dbReference type="EMBL" id="KAL1138351.1"/>
    </source>
</evidence>
<feature type="active site" evidence="1">
    <location>
        <position position="110"/>
    </location>
</feature>
<gene>
    <name evidence="2" type="ORF">AAG570_008415</name>
</gene>